<dbReference type="Proteomes" id="UP000197334">
    <property type="component" value="Unassembled WGS sequence"/>
</dbReference>
<feature type="transmembrane region" description="Helical" evidence="1">
    <location>
        <begin position="128"/>
        <end position="146"/>
    </location>
</feature>
<name>A0A246RYC9_9GAMM</name>
<reference evidence="4 5" key="1">
    <citation type="submission" date="2014-08" db="EMBL/GenBank/DDBJ databases">
        <title>Draft genome sequence of a novel L-asparaginase producing marine bacterium, Halomonas campaniensis.</title>
        <authorList>
            <person name="Sundarakrishnan B."/>
            <person name="Moushumi Priya A."/>
            <person name="Raman G."/>
            <person name="Sakthivel N."/>
            <person name="Park S."/>
            <person name="Jayachandran S."/>
        </authorList>
    </citation>
    <scope>NUCLEOTIDE SEQUENCE [LARGE SCALE GENOMIC DNA]</scope>
    <source>
        <strain evidence="4 5">SK03</strain>
    </source>
</reference>
<keyword evidence="1" id="KW-0812">Transmembrane</keyword>
<dbReference type="Pfam" id="PF25853">
    <property type="entry name" value="DUF6311_C"/>
    <property type="match status" value="1"/>
</dbReference>
<evidence type="ECO:0000259" key="2">
    <source>
        <dbReference type="Pfam" id="PF19830"/>
    </source>
</evidence>
<protein>
    <recommendedName>
        <fullName evidence="6">Glycosyltransferase RgtA/B/C/D-like domain-containing protein</fullName>
    </recommendedName>
</protein>
<feature type="transmembrane region" description="Helical" evidence="1">
    <location>
        <begin position="231"/>
        <end position="255"/>
    </location>
</feature>
<evidence type="ECO:0000256" key="1">
    <source>
        <dbReference type="SAM" id="Phobius"/>
    </source>
</evidence>
<keyword evidence="1" id="KW-0472">Membrane</keyword>
<feature type="transmembrane region" description="Helical" evidence="1">
    <location>
        <begin position="387"/>
        <end position="404"/>
    </location>
</feature>
<evidence type="ECO:0000313" key="4">
    <source>
        <dbReference type="EMBL" id="OWV29173.1"/>
    </source>
</evidence>
<feature type="transmembrane region" description="Helical" evidence="1">
    <location>
        <begin position="152"/>
        <end position="172"/>
    </location>
</feature>
<feature type="transmembrane region" description="Helical" evidence="1">
    <location>
        <begin position="411"/>
        <end position="430"/>
    </location>
</feature>
<evidence type="ECO:0000313" key="5">
    <source>
        <dbReference type="Proteomes" id="UP000197334"/>
    </source>
</evidence>
<dbReference type="OrthoDB" id="1814621at2"/>
<feature type="transmembrane region" description="Helical" evidence="1">
    <location>
        <begin position="184"/>
        <end position="211"/>
    </location>
</feature>
<dbReference type="InterPro" id="IPR046278">
    <property type="entry name" value="DUF6311"/>
</dbReference>
<accession>A0A246RYC9</accession>
<evidence type="ECO:0000259" key="3">
    <source>
        <dbReference type="Pfam" id="PF25853"/>
    </source>
</evidence>
<gene>
    <name evidence="4" type="ORF">JI62_16365</name>
</gene>
<dbReference type="EMBL" id="JPUA01000034">
    <property type="protein sequence ID" value="OWV29173.1"/>
    <property type="molecule type" value="Genomic_DNA"/>
</dbReference>
<evidence type="ECO:0008006" key="6">
    <source>
        <dbReference type="Google" id="ProtNLM"/>
    </source>
</evidence>
<sequence>MDIRPRVTIALAASIAGLLASYLYAGILNPLQVEWLLQEGDLLQHFLGWHYYRHEEWSWPIGALHTFGTEVRSSIVFTDSLPLIAIPLKLIQAWLPDPFQYQGLASWGHVVLNATAASCIFSRFRMPALVVIAFSLMVAFMPNVLFRGPGGAGHESLMGHWTFLFAIYLVLFRQDTGWGTRSQWGLLLTVAVMVHFYLFLLVGIFWGVWWLLGSIERYHFYIQHNLKKRWWLGWGSYSLLQPLFILWVMWAVGYLHSSGDSPGAGGFGFYSAELATYFNAYSYLPGIASASALLPSWVPSIVGQYEGMAYTGMGVLALWIGALLLYIKQPLRISAEYKWQLYGLAVLAVGLFVFALSNKIVIGSYAVSLPLPWPEPLRAILRASGRMVWVLMYLAIFAAALVFARRLAPRPFIIVAYAILALQFFDLYHWHRYFHERSQEANAYRMVEDPRFVGWQTPALQQALSRRQALHISHADDIVGMLPLAWLAGQHHMTINVAYVARITLPIIRQASASSLQALSVGQLNPDVMYAITSPETAQNTCAFANVQCVATPMATFAWQPTPEETK</sequence>
<dbReference type="AlphaFoldDB" id="A0A246RYC9"/>
<dbReference type="Pfam" id="PF19830">
    <property type="entry name" value="DUF6311"/>
    <property type="match status" value="1"/>
</dbReference>
<organism evidence="4 5">
    <name type="scientific">Halomonas campaniensis</name>
    <dbReference type="NCBI Taxonomy" id="213554"/>
    <lineage>
        <taxon>Bacteria</taxon>
        <taxon>Pseudomonadati</taxon>
        <taxon>Pseudomonadota</taxon>
        <taxon>Gammaproteobacteria</taxon>
        <taxon>Oceanospirillales</taxon>
        <taxon>Halomonadaceae</taxon>
        <taxon>Halomonas</taxon>
    </lineage>
</organism>
<feature type="domain" description="DUF6311" evidence="3">
    <location>
        <begin position="477"/>
        <end position="543"/>
    </location>
</feature>
<feature type="domain" description="DUF6311" evidence="2">
    <location>
        <begin position="22"/>
        <end position="427"/>
    </location>
</feature>
<dbReference type="RefSeq" id="WP_088701181.1">
    <property type="nucleotide sequence ID" value="NZ_JPUA01000034.1"/>
</dbReference>
<keyword evidence="5" id="KW-1185">Reference proteome</keyword>
<dbReference type="InterPro" id="IPR058671">
    <property type="entry name" value="DUF6311_C"/>
</dbReference>
<feature type="transmembrane region" description="Helical" evidence="1">
    <location>
        <begin position="308"/>
        <end position="327"/>
    </location>
</feature>
<keyword evidence="1" id="KW-1133">Transmembrane helix</keyword>
<comment type="caution">
    <text evidence="4">The sequence shown here is derived from an EMBL/GenBank/DDBJ whole genome shotgun (WGS) entry which is preliminary data.</text>
</comment>
<proteinExistence type="predicted"/>
<feature type="transmembrane region" description="Helical" evidence="1">
    <location>
        <begin position="339"/>
        <end position="367"/>
    </location>
</feature>